<dbReference type="GO" id="GO:0051751">
    <property type="term" value="F:alpha-1,4-mannosyltransferase activity"/>
    <property type="evidence" value="ECO:0007669"/>
    <property type="project" value="InterPro"/>
</dbReference>
<feature type="transmembrane region" description="Helical" evidence="11">
    <location>
        <begin position="160"/>
        <end position="186"/>
    </location>
</feature>
<dbReference type="VEuPathDB" id="TriTrypDB:LPMP_301980"/>
<evidence type="ECO:0000256" key="2">
    <source>
        <dbReference type="ARBA" id="ARBA00004687"/>
    </source>
</evidence>
<evidence type="ECO:0000256" key="4">
    <source>
        <dbReference type="ARBA" id="ARBA00022502"/>
    </source>
</evidence>
<dbReference type="KEGG" id="lpan:LPMP_301980"/>
<dbReference type="eggNOG" id="KOG3893">
    <property type="taxonomic scope" value="Eukaryota"/>
</dbReference>
<dbReference type="OrthoDB" id="1741594at2759"/>
<name>A0A088RWU6_LEIPA</name>
<accession>A0A088RWU6</accession>
<dbReference type="RefSeq" id="XP_010701221.1">
    <property type="nucleotide sequence ID" value="XM_010702919.1"/>
</dbReference>
<protein>
    <recommendedName>
        <fullName evidence="11">GPI mannosyltransferase 1</fullName>
        <ecNumber evidence="11">2.4.1.-</ecNumber>
    </recommendedName>
    <alternativeName>
        <fullName evidence="11">GPI mannosyltransferase I</fullName>
    </alternativeName>
</protein>
<keyword evidence="10 11" id="KW-0472">Membrane</keyword>
<evidence type="ECO:0000256" key="9">
    <source>
        <dbReference type="ARBA" id="ARBA00022989"/>
    </source>
</evidence>
<organism evidence="12 13">
    <name type="scientific">Leishmania panamensis</name>
    <dbReference type="NCBI Taxonomy" id="5679"/>
    <lineage>
        <taxon>Eukaryota</taxon>
        <taxon>Discoba</taxon>
        <taxon>Euglenozoa</taxon>
        <taxon>Kinetoplastea</taxon>
        <taxon>Metakinetoplastina</taxon>
        <taxon>Trypanosomatida</taxon>
        <taxon>Trypanosomatidae</taxon>
        <taxon>Leishmaniinae</taxon>
        <taxon>Leishmania</taxon>
        <taxon>Leishmania guyanensis species complex</taxon>
    </lineage>
</organism>
<proteinExistence type="inferred from homology"/>
<dbReference type="Pfam" id="PF05007">
    <property type="entry name" value="Mannosyl_trans"/>
    <property type="match status" value="1"/>
</dbReference>
<dbReference type="GO" id="GO:0004376">
    <property type="term" value="F:GPI mannosyltransferase activity"/>
    <property type="evidence" value="ECO:0007669"/>
    <property type="project" value="InterPro"/>
</dbReference>
<evidence type="ECO:0000256" key="7">
    <source>
        <dbReference type="ARBA" id="ARBA00022692"/>
    </source>
</evidence>
<keyword evidence="9 11" id="KW-1133">Transmembrane helix</keyword>
<comment type="pathway">
    <text evidence="2 11">Glycolipid biosynthesis; glycosylphosphatidylinositol-anchor biosynthesis.</text>
</comment>
<keyword evidence="13" id="KW-1185">Reference proteome</keyword>
<reference evidence="12 13" key="1">
    <citation type="journal article" date="2015" name="Sci. Rep.">
        <title>The genome of Leishmania panamensis: insights into genomics of the L. (Viannia) subgenus.</title>
        <authorList>
            <person name="Llanes A."/>
            <person name="Restrepo C.M."/>
            <person name="Vecchio G.D."/>
            <person name="Anguizola F.J."/>
            <person name="Lleonart R."/>
        </authorList>
    </citation>
    <scope>NUCLEOTIDE SEQUENCE [LARGE SCALE GENOMIC DNA]</scope>
    <source>
        <strain evidence="12 13">MHOM/PA/94/PSC-1</strain>
    </source>
</reference>
<keyword evidence="4 11" id="KW-0337">GPI-anchor biosynthesis</keyword>
<comment type="subcellular location">
    <subcellularLocation>
        <location evidence="1 11">Endoplasmic reticulum membrane</location>
        <topology evidence="1 11">Multi-pass membrane protein</topology>
    </subcellularLocation>
</comment>
<feature type="transmembrane region" description="Helical" evidence="11">
    <location>
        <begin position="207"/>
        <end position="230"/>
    </location>
</feature>
<evidence type="ECO:0000256" key="6">
    <source>
        <dbReference type="ARBA" id="ARBA00022679"/>
    </source>
</evidence>
<dbReference type="EC" id="2.4.1.-" evidence="11"/>
<gene>
    <name evidence="12" type="primary">GPI14</name>
    <name evidence="12" type="ORF">LPMP_301980</name>
</gene>
<feature type="transmembrane region" description="Helical" evidence="11">
    <location>
        <begin position="12"/>
        <end position="32"/>
    </location>
</feature>
<dbReference type="EMBL" id="CP009399">
    <property type="protein sequence ID" value="AIO00421.1"/>
    <property type="molecule type" value="Genomic_DNA"/>
</dbReference>
<evidence type="ECO:0000256" key="5">
    <source>
        <dbReference type="ARBA" id="ARBA00022676"/>
    </source>
</evidence>
<dbReference type="GO" id="GO:1990529">
    <property type="term" value="C:glycosylphosphatidylinositol-mannosyltransferase I complex"/>
    <property type="evidence" value="ECO:0007669"/>
    <property type="project" value="TreeGrafter"/>
</dbReference>
<dbReference type="GeneID" id="22577251"/>
<keyword evidence="5 11" id="KW-0328">Glycosyltransferase</keyword>
<dbReference type="VEuPathDB" id="TriTrypDB:LPAL13_300024000"/>
<keyword evidence="6 11" id="KW-0808">Transferase</keyword>
<feature type="transmembrane region" description="Helical" evidence="11">
    <location>
        <begin position="73"/>
        <end position="105"/>
    </location>
</feature>
<dbReference type="PANTHER" id="PTHR12886:SF0">
    <property type="entry name" value="GPI MANNOSYLTRANSFERASE 1"/>
    <property type="match status" value="1"/>
</dbReference>
<evidence type="ECO:0000313" key="13">
    <source>
        <dbReference type="Proteomes" id="UP000063063"/>
    </source>
</evidence>
<sequence>MSKATWLDRQSIRQLLLYGGLVRLVLLIYAAFHDYYFRVQYTDIDYMIVVDGARELLHGGTPFDRTTYRYTPLLAVLVLPAVLIANPLGKVVFTLSDLGAAYYCFRILLRFSTERSAKWMVIIMILFNPVVLNVSTRGNSDMLISFMCMGVLAKFAEGRYFTAAAILGFAVHFKIYPIIYTLPLVLGVWERAKQNRFFSRLAHTTSVVVGCGLCFTVSFAVPTYVCYAVYGQQYLDEAFIYHIHREDHRHNFSPYWLLMYLNMGRRDLGVGVDYSAGLFAFLPQFAVLCYASWKLRKNIAHACCVETILFVAFNKVCTVQYFVWFLPFLAFVFCDPARSTGLTYATAAPKSERRRPLWSVMVIFMWGLTIPLWVWTAYPLEFQGRNHYGRLWIVSCLFYLATVGLAAWLGRLCYRNSMTIAMMDVSLTRKEV</sequence>
<comment type="similarity">
    <text evidence="3 11">Belongs to the PIGM family.</text>
</comment>
<dbReference type="GO" id="GO:0005789">
    <property type="term" value="C:endoplasmic reticulum membrane"/>
    <property type="evidence" value="ECO:0007669"/>
    <property type="project" value="UniProtKB-SubCell"/>
</dbReference>
<evidence type="ECO:0000256" key="3">
    <source>
        <dbReference type="ARBA" id="ARBA00011071"/>
    </source>
</evidence>
<evidence type="ECO:0000256" key="10">
    <source>
        <dbReference type="ARBA" id="ARBA00023136"/>
    </source>
</evidence>
<dbReference type="UniPathway" id="UPA00196"/>
<dbReference type="GO" id="GO:0006506">
    <property type="term" value="P:GPI anchor biosynthetic process"/>
    <property type="evidence" value="ECO:0007669"/>
    <property type="project" value="UniProtKB-UniPathway"/>
</dbReference>
<dbReference type="PANTHER" id="PTHR12886">
    <property type="entry name" value="PIG-M MANNOSYLTRANSFERASE"/>
    <property type="match status" value="1"/>
</dbReference>
<keyword evidence="7 11" id="KW-0812">Transmembrane</keyword>
<feature type="transmembrane region" description="Helical" evidence="11">
    <location>
        <begin position="117"/>
        <end position="136"/>
    </location>
</feature>
<comment type="function">
    <text evidence="11">Catalytic subunit of the glycosylphosphatidylinositol-mannosyltransferase I complex which catalyzes the transfer of the first mannose, via an alpha-1,4 bond from a dolichol-phosphate-mannose (Dol-P-Man) to the glucosaminyl acyl phosphatidylinositol (GlcN-(acyl)PI) intermediate to generate alpha-D-Man-(1-&gt;4)-alpha-D-GlcN-(1-&gt;6)-(1-radyl,2-acyl-sn-glycero-3-phospho)-2-acyl-inositol and participates in the sixth step of the glycosylphosphatidylinositol-anchor biosynthesis.</text>
</comment>
<feature type="transmembrane region" description="Helical" evidence="11">
    <location>
        <begin position="357"/>
        <end position="378"/>
    </location>
</feature>
<dbReference type="Proteomes" id="UP000063063">
    <property type="component" value="Chromosome 30"/>
</dbReference>
<dbReference type="InterPro" id="IPR007704">
    <property type="entry name" value="PIG-M"/>
</dbReference>
<keyword evidence="8 11" id="KW-0256">Endoplasmic reticulum</keyword>
<evidence type="ECO:0000313" key="12">
    <source>
        <dbReference type="EMBL" id="AIO00421.1"/>
    </source>
</evidence>
<evidence type="ECO:0000256" key="8">
    <source>
        <dbReference type="ARBA" id="ARBA00022824"/>
    </source>
</evidence>
<evidence type="ECO:0000256" key="11">
    <source>
        <dbReference type="RuleBase" id="RU365064"/>
    </source>
</evidence>
<feature type="transmembrane region" description="Helical" evidence="11">
    <location>
        <begin position="268"/>
        <end position="291"/>
    </location>
</feature>
<dbReference type="AlphaFoldDB" id="A0A088RWU6"/>
<feature type="transmembrane region" description="Helical" evidence="11">
    <location>
        <begin position="390"/>
        <end position="414"/>
    </location>
</feature>
<evidence type="ECO:0000256" key="1">
    <source>
        <dbReference type="ARBA" id="ARBA00004477"/>
    </source>
</evidence>